<protein>
    <recommendedName>
        <fullName evidence="4">Outer membrane protein assembly factor BamB</fullName>
    </recommendedName>
</protein>
<dbReference type="KEGG" id="rsb:RS694_11335"/>
<dbReference type="HAMAP" id="MF_00923">
    <property type="entry name" value="OM_assembly_BamB"/>
    <property type="match status" value="1"/>
</dbReference>
<keyword evidence="2 4" id="KW-0472">Membrane</keyword>
<dbReference type="GO" id="GO:0043165">
    <property type="term" value="P:Gram-negative-bacterium-type cell outer membrane assembly"/>
    <property type="evidence" value="ECO:0007669"/>
    <property type="project" value="UniProtKB-UniRule"/>
</dbReference>
<organism evidence="7 8">
    <name type="scientific">Rhodoferax saidenbachensis</name>
    <dbReference type="NCBI Taxonomy" id="1484693"/>
    <lineage>
        <taxon>Bacteria</taxon>
        <taxon>Pseudomonadati</taxon>
        <taxon>Pseudomonadota</taxon>
        <taxon>Betaproteobacteria</taxon>
        <taxon>Burkholderiales</taxon>
        <taxon>Comamonadaceae</taxon>
        <taxon>Rhodoferax</taxon>
    </lineage>
</organism>
<sequence>MHRSLFQGLVSRFGCLLLLAGLLAGCAGAEKAKPADLEPNTALIGVRPAWNASVGEVAFPLDLRVVGNTLFAAGSQGVVVAIDARTGGDVWRTALATPLAAGVGSDGRHVAVVSRGNELIVLDTGKEIWRQKIGAVTLTAPLVAGARVFVLSADRTVSAFDAASGRKLWQQQRSGDALVLGQAGVMVAVGDTLVIGLGGRLVGMNPQNGTVRWEAPVGTSRGINEVERLVDLVAGVSRDGDSVCVRAFQSAVGCVDTVKGRTVWTKPASGATGVHGDETVVYGAESDSKLIAWRRADGERLWSSDRLRFRNVTAPTLVGRSVVVGDESGWVHFLSREDGAPLNRVATDGSAVVAAPVLAGQTLVVVTRRGGIFGFRPE</sequence>
<evidence type="ECO:0000256" key="1">
    <source>
        <dbReference type="ARBA" id="ARBA00022729"/>
    </source>
</evidence>
<dbReference type="InterPro" id="IPR011047">
    <property type="entry name" value="Quinoprotein_ADH-like_sf"/>
</dbReference>
<dbReference type="PANTHER" id="PTHR34512:SF30">
    <property type="entry name" value="OUTER MEMBRANE PROTEIN ASSEMBLY FACTOR BAMB"/>
    <property type="match status" value="1"/>
</dbReference>
<feature type="domain" description="Pyrrolo-quinoline quinone repeat" evidence="6">
    <location>
        <begin position="76"/>
        <end position="303"/>
    </location>
</feature>
<evidence type="ECO:0000313" key="7">
    <source>
        <dbReference type="EMBL" id="APW44828.1"/>
    </source>
</evidence>
<name>A0A1P8KFT9_9BURK</name>
<evidence type="ECO:0000256" key="5">
    <source>
        <dbReference type="SAM" id="SignalP"/>
    </source>
</evidence>
<keyword evidence="4" id="KW-0449">Lipoprotein</keyword>
<dbReference type="SMART" id="SM00564">
    <property type="entry name" value="PQQ"/>
    <property type="match status" value="5"/>
</dbReference>
<reference evidence="7 8" key="1">
    <citation type="submission" date="2017-01" db="EMBL/GenBank/DDBJ databases">
        <authorList>
            <person name="Mah S.A."/>
            <person name="Swanson W.J."/>
            <person name="Moy G.W."/>
            <person name="Vacquier V.D."/>
        </authorList>
    </citation>
    <scope>NUCLEOTIDE SEQUENCE [LARGE SCALE GENOMIC DNA]</scope>
    <source>
        <strain evidence="7 8">DSM 22694</strain>
    </source>
</reference>
<comment type="subcellular location">
    <subcellularLocation>
        <location evidence="4">Cell outer membrane</location>
        <topology evidence="4">Lipid-anchor</topology>
    </subcellularLocation>
</comment>
<dbReference type="InterPro" id="IPR018391">
    <property type="entry name" value="PQQ_b-propeller_rpt"/>
</dbReference>
<evidence type="ECO:0000256" key="4">
    <source>
        <dbReference type="HAMAP-Rule" id="MF_00923"/>
    </source>
</evidence>
<dbReference type="NCBIfam" id="TIGR03300">
    <property type="entry name" value="assembly_YfgL"/>
    <property type="match status" value="1"/>
</dbReference>
<dbReference type="Pfam" id="PF13360">
    <property type="entry name" value="PQQ_2"/>
    <property type="match status" value="1"/>
</dbReference>
<dbReference type="Gene3D" id="2.130.10.10">
    <property type="entry name" value="YVTN repeat-like/Quinoprotein amine dehydrogenase"/>
    <property type="match status" value="1"/>
</dbReference>
<evidence type="ECO:0000256" key="2">
    <source>
        <dbReference type="ARBA" id="ARBA00023136"/>
    </source>
</evidence>
<comment type="subunit">
    <text evidence="4">Part of the Bam complex.</text>
</comment>
<evidence type="ECO:0000259" key="6">
    <source>
        <dbReference type="Pfam" id="PF13360"/>
    </source>
</evidence>
<dbReference type="EMBL" id="CP019239">
    <property type="protein sequence ID" value="APW44828.1"/>
    <property type="molecule type" value="Genomic_DNA"/>
</dbReference>
<proteinExistence type="inferred from homology"/>
<keyword evidence="4" id="KW-0564">Palmitate</keyword>
<evidence type="ECO:0000313" key="8">
    <source>
        <dbReference type="Proteomes" id="UP000186110"/>
    </source>
</evidence>
<dbReference type="GO" id="GO:0009279">
    <property type="term" value="C:cell outer membrane"/>
    <property type="evidence" value="ECO:0007669"/>
    <property type="project" value="UniProtKB-SubCell"/>
</dbReference>
<dbReference type="SUPFAM" id="SSF50998">
    <property type="entry name" value="Quinoprotein alcohol dehydrogenase-like"/>
    <property type="match status" value="1"/>
</dbReference>
<dbReference type="GO" id="GO:0051205">
    <property type="term" value="P:protein insertion into membrane"/>
    <property type="evidence" value="ECO:0007669"/>
    <property type="project" value="UniProtKB-UniRule"/>
</dbReference>
<comment type="function">
    <text evidence="4">Part of the outer membrane protein assembly complex, which is involved in assembly and insertion of beta-barrel proteins into the outer membrane.</text>
</comment>
<feature type="signal peptide" evidence="5">
    <location>
        <begin position="1"/>
        <end position="29"/>
    </location>
</feature>
<dbReference type="RefSeq" id="WP_051391802.1">
    <property type="nucleotide sequence ID" value="NZ_CP019239.1"/>
</dbReference>
<dbReference type="AlphaFoldDB" id="A0A1P8KFT9"/>
<dbReference type="InterPro" id="IPR017687">
    <property type="entry name" value="BamB"/>
</dbReference>
<comment type="similarity">
    <text evidence="4">Belongs to the BamB family.</text>
</comment>
<keyword evidence="3 4" id="KW-0998">Cell outer membrane</keyword>
<keyword evidence="1 4" id="KW-0732">Signal</keyword>
<dbReference type="PROSITE" id="PS51257">
    <property type="entry name" value="PROKAR_LIPOPROTEIN"/>
    <property type="match status" value="1"/>
</dbReference>
<keyword evidence="8" id="KW-1185">Reference proteome</keyword>
<accession>A0A1P8KFT9</accession>
<dbReference type="PANTHER" id="PTHR34512">
    <property type="entry name" value="CELL SURFACE PROTEIN"/>
    <property type="match status" value="1"/>
</dbReference>
<evidence type="ECO:0000256" key="3">
    <source>
        <dbReference type="ARBA" id="ARBA00023237"/>
    </source>
</evidence>
<dbReference type="eggNOG" id="COG1520">
    <property type="taxonomic scope" value="Bacteria"/>
</dbReference>
<dbReference type="InterPro" id="IPR015943">
    <property type="entry name" value="WD40/YVTN_repeat-like_dom_sf"/>
</dbReference>
<dbReference type="STRING" id="1484693.RS694_11335"/>
<dbReference type="InterPro" id="IPR002372">
    <property type="entry name" value="PQQ_rpt_dom"/>
</dbReference>
<gene>
    <name evidence="4" type="primary">bamB</name>
    <name evidence="7" type="ORF">RS694_11335</name>
</gene>
<feature type="chain" id="PRO_5010391444" description="Outer membrane protein assembly factor BamB" evidence="5">
    <location>
        <begin position="30"/>
        <end position="378"/>
    </location>
</feature>
<dbReference type="Proteomes" id="UP000186110">
    <property type="component" value="Chromosome"/>
</dbReference>